<feature type="transmembrane region" description="Helical" evidence="2">
    <location>
        <begin position="191"/>
        <end position="210"/>
    </location>
</feature>
<accession>A0ABS8XFU3</accession>
<keyword evidence="2" id="KW-0812">Transmembrane</keyword>
<protein>
    <recommendedName>
        <fullName evidence="5">Peptide zinc metalloprotease protein</fullName>
    </recommendedName>
</protein>
<dbReference type="InterPro" id="IPR001193">
    <property type="entry name" value="MBTPS2"/>
</dbReference>
<evidence type="ECO:0008006" key="5">
    <source>
        <dbReference type="Google" id="ProtNLM"/>
    </source>
</evidence>
<keyword evidence="4" id="KW-1185">Reference proteome</keyword>
<feature type="coiled-coil region" evidence="1">
    <location>
        <begin position="525"/>
        <end position="555"/>
    </location>
</feature>
<dbReference type="RefSeq" id="WP_233394271.1">
    <property type="nucleotide sequence ID" value="NZ_JAJTWT010000010.1"/>
</dbReference>
<keyword evidence="2" id="KW-0472">Membrane</keyword>
<dbReference type="Gene3D" id="1.10.10.1150">
    <property type="entry name" value="Coenzyme PQQ synthesis protein D (PqqD)"/>
    <property type="match status" value="1"/>
</dbReference>
<organism evidence="3 4">
    <name type="scientific">Pelomonas caseinilytica</name>
    <dbReference type="NCBI Taxonomy" id="2906763"/>
    <lineage>
        <taxon>Bacteria</taxon>
        <taxon>Pseudomonadati</taxon>
        <taxon>Pseudomonadota</taxon>
        <taxon>Betaproteobacteria</taxon>
        <taxon>Burkholderiales</taxon>
        <taxon>Sphaerotilaceae</taxon>
        <taxon>Roseateles</taxon>
    </lineage>
</organism>
<dbReference type="EMBL" id="JAJTWT010000010">
    <property type="protein sequence ID" value="MCE4539754.1"/>
    <property type="molecule type" value="Genomic_DNA"/>
</dbReference>
<evidence type="ECO:0000313" key="3">
    <source>
        <dbReference type="EMBL" id="MCE4539754.1"/>
    </source>
</evidence>
<gene>
    <name evidence="3" type="ORF">LXT12_21110</name>
</gene>
<sequence>MTARALLAPYWYRVAALRPRLRSHVRLHRHEYRGEVWHVFEDRASGRHHRFNAQAWRVIGLFDGRRSLEEIWALLSHEVTDETPTQADIVKLLGQLHAADLLLADVTPDTAELFERRGKHERRQRLGRFANPMSMRFPLIDPDRLLARLAAALRPAGGRWMLLAWLAVVLPAVLMLPSHWRELTHNFSDQWLASGHLLMLAVLFPLVKIAHELGHGLACKWHGGEVHEAGVLMLAFYPVPYVDVSNSSAFAGKWQRALVGAAGMLTELFIAALAFYAWLALEPGMARGIAHGVAVLASVTTLFFNANPLLRYDGYYILSDLVEIPNLGPRAQKYTLERLERRLFGVVPDDPMPVTPGERRWFLAYAPLAAVYRLTVSFGIALFVAQRFFFIGIALAVASLAQGLAWPFAKALHALLTAPRFAARGARVRGVLAGTAAAALLLLFVVPLPYHTQAEGVLWLPERAIVRASTAGFVQGVLAQPGQVLLAGQPVVQTVEPALDARLQAQAAKVEEAQAQVDAAWMVSQARAQQLLKDLEREQAALSRLQDEADQLTLRAGTAGILLMDKAADLPGRWLRKGEVVGYLRTTDKPLVRVVVPQSDVDTVKLGHEAVELRLPQYMGAVWPATLVRGVPAASRQLPSAVLGSHGGGQLVTDPQDDQGLRTVESVFEFELQLAYDVPHDFLGSRVYVRFEHPAEPIGLRGWRALRRAFLSTLHV</sequence>
<dbReference type="SUPFAM" id="SSF111369">
    <property type="entry name" value="HlyD-like secretion proteins"/>
    <property type="match status" value="1"/>
</dbReference>
<dbReference type="Pfam" id="PF05402">
    <property type="entry name" value="PqqD"/>
    <property type="match status" value="1"/>
</dbReference>
<feature type="transmembrane region" description="Helical" evidence="2">
    <location>
        <begin position="362"/>
        <end position="382"/>
    </location>
</feature>
<dbReference type="InterPro" id="IPR041881">
    <property type="entry name" value="PqqD_sf"/>
</dbReference>
<reference evidence="3 4" key="1">
    <citation type="submission" date="2021-12" db="EMBL/GenBank/DDBJ databases">
        <title>Genome seq of p7.</title>
        <authorList>
            <person name="Seo T."/>
        </authorList>
    </citation>
    <scope>NUCLEOTIDE SEQUENCE [LARGE SCALE GENOMIC DNA]</scope>
    <source>
        <strain evidence="3 4">P7</strain>
    </source>
</reference>
<feature type="transmembrane region" description="Helical" evidence="2">
    <location>
        <begin position="257"/>
        <end position="279"/>
    </location>
</feature>
<comment type="caution">
    <text evidence="3">The sequence shown here is derived from an EMBL/GenBank/DDBJ whole genome shotgun (WGS) entry which is preliminary data.</text>
</comment>
<keyword evidence="2" id="KW-1133">Transmembrane helix</keyword>
<evidence type="ECO:0000313" key="4">
    <source>
        <dbReference type="Proteomes" id="UP001201463"/>
    </source>
</evidence>
<name>A0ABS8XFU3_9BURK</name>
<keyword evidence="1" id="KW-0175">Coiled coil</keyword>
<feature type="transmembrane region" description="Helical" evidence="2">
    <location>
        <begin position="388"/>
        <end position="409"/>
    </location>
</feature>
<feature type="transmembrane region" description="Helical" evidence="2">
    <location>
        <begin position="160"/>
        <end position="179"/>
    </location>
</feature>
<dbReference type="InterPro" id="IPR008792">
    <property type="entry name" value="PQQD"/>
</dbReference>
<dbReference type="Proteomes" id="UP001201463">
    <property type="component" value="Unassembled WGS sequence"/>
</dbReference>
<evidence type="ECO:0000256" key="2">
    <source>
        <dbReference type="SAM" id="Phobius"/>
    </source>
</evidence>
<evidence type="ECO:0000256" key="1">
    <source>
        <dbReference type="SAM" id="Coils"/>
    </source>
</evidence>
<dbReference type="CDD" id="cd05709">
    <property type="entry name" value="S2P-M50"/>
    <property type="match status" value="1"/>
</dbReference>
<feature type="transmembrane region" description="Helical" evidence="2">
    <location>
        <begin position="430"/>
        <end position="450"/>
    </location>
</feature>
<dbReference type="PANTHER" id="PTHR13325:SF3">
    <property type="entry name" value="MEMBRANE-BOUND TRANSCRIPTION FACTOR SITE-2 PROTEASE"/>
    <property type="match status" value="1"/>
</dbReference>
<dbReference type="PANTHER" id="PTHR13325">
    <property type="entry name" value="PROTEASE M50 MEMBRANE-BOUND TRANSCRIPTION FACTOR SITE 2 PROTEASE"/>
    <property type="match status" value="1"/>
</dbReference>
<proteinExistence type="predicted"/>
<feature type="transmembrane region" description="Helical" evidence="2">
    <location>
        <begin position="285"/>
        <end position="304"/>
    </location>
</feature>